<dbReference type="PROSITE" id="PS50181">
    <property type="entry name" value="FBOX"/>
    <property type="match status" value="1"/>
</dbReference>
<dbReference type="Proteomes" id="UP000813461">
    <property type="component" value="Unassembled WGS sequence"/>
</dbReference>
<dbReference type="EMBL" id="JAGMVJ010000012">
    <property type="protein sequence ID" value="KAH7084163.1"/>
    <property type="molecule type" value="Genomic_DNA"/>
</dbReference>
<reference evidence="2" key="1">
    <citation type="journal article" date="2021" name="Nat. Commun.">
        <title>Genetic determinants of endophytism in the Arabidopsis root mycobiome.</title>
        <authorList>
            <person name="Mesny F."/>
            <person name="Miyauchi S."/>
            <person name="Thiergart T."/>
            <person name="Pickel B."/>
            <person name="Atanasova L."/>
            <person name="Karlsson M."/>
            <person name="Huettel B."/>
            <person name="Barry K.W."/>
            <person name="Haridas S."/>
            <person name="Chen C."/>
            <person name="Bauer D."/>
            <person name="Andreopoulos W."/>
            <person name="Pangilinan J."/>
            <person name="LaButti K."/>
            <person name="Riley R."/>
            <person name="Lipzen A."/>
            <person name="Clum A."/>
            <person name="Drula E."/>
            <person name="Henrissat B."/>
            <person name="Kohler A."/>
            <person name="Grigoriev I.V."/>
            <person name="Martin F.M."/>
            <person name="Hacquard S."/>
        </authorList>
    </citation>
    <scope>NUCLEOTIDE SEQUENCE</scope>
    <source>
        <strain evidence="2">MPI-SDFR-AT-0120</strain>
    </source>
</reference>
<dbReference type="OrthoDB" id="10517865at2759"/>
<protein>
    <recommendedName>
        <fullName evidence="1">F-box domain-containing protein</fullName>
    </recommendedName>
</protein>
<proteinExistence type="predicted"/>
<dbReference type="InterPro" id="IPR001810">
    <property type="entry name" value="F-box_dom"/>
</dbReference>
<feature type="domain" description="F-box" evidence="1">
    <location>
        <begin position="63"/>
        <end position="107"/>
    </location>
</feature>
<evidence type="ECO:0000259" key="1">
    <source>
        <dbReference type="PROSITE" id="PS50181"/>
    </source>
</evidence>
<evidence type="ECO:0000313" key="3">
    <source>
        <dbReference type="Proteomes" id="UP000813461"/>
    </source>
</evidence>
<gene>
    <name evidence="2" type="ORF">FB567DRAFT_76479</name>
</gene>
<accession>A0A8K0R512</accession>
<sequence>MSFIILLATYVVGFIQAAYLLAALAIRPSTWSIANASLGRRALLERRRARQIARNNYELNMASSALYCLPQELLDEITNRLTIIDMMSLRAACRRDLHGDAHTYLEDRRALRTRLERDFLTRFIEMEAETGMHKIHRPFCNTCFQQHPRSSFTEPQIQMATTTRACIAASASVRFCEHTNLTRSQIRAMARGGSRASILKCCTYTAHNKWREIPTLRRPGGHYQIQKILALINRPDATHVHAFDIHTALAKKDQYICPRLTTANPETSKALFRRFSKQDIITGFFDMATVKFTFDGGSEELYGSCEHKHCKTVFGVLRGFAGGMELIIRRDLGDLRSLSNPEWLAQIDVESK</sequence>
<dbReference type="AlphaFoldDB" id="A0A8K0R512"/>
<keyword evidence="3" id="KW-1185">Reference proteome</keyword>
<comment type="caution">
    <text evidence="2">The sequence shown here is derived from an EMBL/GenBank/DDBJ whole genome shotgun (WGS) entry which is preliminary data.</text>
</comment>
<name>A0A8K0R512_9PLEO</name>
<organism evidence="2 3">
    <name type="scientific">Paraphoma chrysanthemicola</name>
    <dbReference type="NCBI Taxonomy" id="798071"/>
    <lineage>
        <taxon>Eukaryota</taxon>
        <taxon>Fungi</taxon>
        <taxon>Dikarya</taxon>
        <taxon>Ascomycota</taxon>
        <taxon>Pezizomycotina</taxon>
        <taxon>Dothideomycetes</taxon>
        <taxon>Pleosporomycetidae</taxon>
        <taxon>Pleosporales</taxon>
        <taxon>Pleosporineae</taxon>
        <taxon>Phaeosphaeriaceae</taxon>
        <taxon>Paraphoma</taxon>
    </lineage>
</organism>
<evidence type="ECO:0000313" key="2">
    <source>
        <dbReference type="EMBL" id="KAH7084163.1"/>
    </source>
</evidence>